<dbReference type="AlphaFoldDB" id="A0AAE0RMF4"/>
<feature type="domain" description="C2H2-type" evidence="12">
    <location>
        <begin position="447"/>
        <end position="475"/>
    </location>
</feature>
<dbReference type="Pfam" id="PF00096">
    <property type="entry name" value="zf-C2H2"/>
    <property type="match status" value="2"/>
</dbReference>
<dbReference type="FunFam" id="3.30.160.60:FF:000100">
    <property type="entry name" value="Zinc finger 45-like"/>
    <property type="match status" value="1"/>
</dbReference>
<dbReference type="InterPro" id="IPR011333">
    <property type="entry name" value="SKP1/BTB/POZ_sf"/>
</dbReference>
<dbReference type="Proteomes" id="UP001195483">
    <property type="component" value="Unassembled WGS sequence"/>
</dbReference>
<dbReference type="SMART" id="SM00355">
    <property type="entry name" value="ZnF_C2H2"/>
    <property type="match status" value="6"/>
</dbReference>
<dbReference type="Gene3D" id="3.30.710.10">
    <property type="entry name" value="Potassium Channel Kv1.1, Chain A"/>
    <property type="match status" value="1"/>
</dbReference>
<dbReference type="PROSITE" id="PS00028">
    <property type="entry name" value="ZINC_FINGER_C2H2_1"/>
    <property type="match status" value="5"/>
</dbReference>
<dbReference type="SUPFAM" id="SSF57667">
    <property type="entry name" value="beta-beta-alpha zinc fingers"/>
    <property type="match status" value="3"/>
</dbReference>
<evidence type="ECO:0000256" key="3">
    <source>
        <dbReference type="ARBA" id="ARBA00022737"/>
    </source>
</evidence>
<gene>
    <name evidence="13" type="ORF">CHS0354_039822</name>
</gene>
<keyword evidence="5" id="KW-0862">Zinc</keyword>
<keyword evidence="3" id="KW-0677">Repeat</keyword>
<evidence type="ECO:0000256" key="7">
    <source>
        <dbReference type="ARBA" id="ARBA00023125"/>
    </source>
</evidence>
<feature type="domain" description="BTB" evidence="11">
    <location>
        <begin position="36"/>
        <end position="103"/>
    </location>
</feature>
<evidence type="ECO:0000256" key="4">
    <source>
        <dbReference type="ARBA" id="ARBA00022771"/>
    </source>
</evidence>
<evidence type="ECO:0000256" key="2">
    <source>
        <dbReference type="ARBA" id="ARBA00022723"/>
    </source>
</evidence>
<keyword evidence="7" id="KW-0238">DNA-binding</keyword>
<dbReference type="PANTHER" id="PTHR46105:SF5">
    <property type="entry name" value="ZINC FINGER AND BTB DOMAIN-CONTAINING PROTEIN 44 ISOFORM X1"/>
    <property type="match status" value="1"/>
</dbReference>
<sequence length="533" mass="61391">MDPQNVRLMEKTFRTPNHSNQLLIQMSELWRENKYCDAVIHMRDAQYKVHKLVLIAACPEILNHLAHRQENEHLNFYLPDDVSPRAVETVLEYLYAGTIHLKDENVKQVEKVAELLQVGPLIRYCLDFVALNDEASEYWEGSDFDDDDSNGKKIIGKIPRLVRRARRGRQRMEEISYLDLTHSKATVNQPPIMMKEPQNETPGMGIFPTQQSYRDTFLSLLQTDQVSVDRDSGTGISFQDTLSQMMRHGSGPSHMVVTSGSSQNVSEAAGSMRRSGTDDIRADLSTLDGILPEGISLEDLLPQCAGDKRGQTLAELDSPLKQYIYNKALTCNVCNKTFKYVKTLQNHKKIHSLEDLQEQNVCLKDPHAEEPAKKHINWYKKAFFCNECGKSFGRKRALEEHSHVHIQERSAKKMKYKCPYPGCSFSCETADELTSHADEHLTHVKPFQCSKCPETFYSEHLLKQHEPLFHGMDGKCDQCERYFNTEDMLSKHKKKVHEGTQFYCKHCNYCYKSSLSLKKHEERHKLTSDEDRK</sequence>
<feature type="domain" description="C2H2-type" evidence="12">
    <location>
        <begin position="502"/>
        <end position="524"/>
    </location>
</feature>
<keyword evidence="4 10" id="KW-0863">Zinc-finger</keyword>
<evidence type="ECO:0000256" key="10">
    <source>
        <dbReference type="PROSITE-ProRule" id="PRU00042"/>
    </source>
</evidence>
<reference evidence="13" key="3">
    <citation type="submission" date="2023-05" db="EMBL/GenBank/DDBJ databases">
        <authorList>
            <person name="Smith C.H."/>
        </authorList>
    </citation>
    <scope>NUCLEOTIDE SEQUENCE</scope>
    <source>
        <strain evidence="13">CHS0354</strain>
        <tissue evidence="13">Mantle</tissue>
    </source>
</reference>
<dbReference type="GO" id="GO:0000978">
    <property type="term" value="F:RNA polymerase II cis-regulatory region sequence-specific DNA binding"/>
    <property type="evidence" value="ECO:0007669"/>
    <property type="project" value="TreeGrafter"/>
</dbReference>
<dbReference type="InterPro" id="IPR013087">
    <property type="entry name" value="Znf_C2H2_type"/>
</dbReference>
<reference evidence="13" key="2">
    <citation type="journal article" date="2021" name="Genome Biol. Evol.">
        <title>Developing a high-quality reference genome for a parasitic bivalve with doubly uniparental inheritance (Bivalvia: Unionida).</title>
        <authorList>
            <person name="Smith C.H."/>
        </authorList>
    </citation>
    <scope>NUCLEOTIDE SEQUENCE</scope>
    <source>
        <strain evidence="13">CHS0354</strain>
        <tissue evidence="13">Mantle</tissue>
    </source>
</reference>
<keyword evidence="9" id="KW-0539">Nucleus</keyword>
<feature type="domain" description="C2H2-type" evidence="12">
    <location>
        <begin position="383"/>
        <end position="410"/>
    </location>
</feature>
<organism evidence="13 14">
    <name type="scientific">Potamilus streckersoni</name>
    <dbReference type="NCBI Taxonomy" id="2493646"/>
    <lineage>
        <taxon>Eukaryota</taxon>
        <taxon>Metazoa</taxon>
        <taxon>Spiralia</taxon>
        <taxon>Lophotrochozoa</taxon>
        <taxon>Mollusca</taxon>
        <taxon>Bivalvia</taxon>
        <taxon>Autobranchia</taxon>
        <taxon>Heteroconchia</taxon>
        <taxon>Palaeoheterodonta</taxon>
        <taxon>Unionida</taxon>
        <taxon>Unionoidea</taxon>
        <taxon>Unionidae</taxon>
        <taxon>Ambleminae</taxon>
        <taxon>Lampsilini</taxon>
        <taxon>Potamilus</taxon>
    </lineage>
</organism>
<dbReference type="SMART" id="SM00225">
    <property type="entry name" value="BTB"/>
    <property type="match status" value="1"/>
</dbReference>
<dbReference type="Gene3D" id="3.30.160.60">
    <property type="entry name" value="Classic Zinc Finger"/>
    <property type="match status" value="4"/>
</dbReference>
<dbReference type="SUPFAM" id="SSF54695">
    <property type="entry name" value="POZ domain"/>
    <property type="match status" value="1"/>
</dbReference>
<dbReference type="InterPro" id="IPR050457">
    <property type="entry name" value="ZnFinger_BTB_dom_contain"/>
</dbReference>
<evidence type="ECO:0000313" key="13">
    <source>
        <dbReference type="EMBL" id="KAK3576157.1"/>
    </source>
</evidence>
<evidence type="ECO:0000256" key="6">
    <source>
        <dbReference type="ARBA" id="ARBA00023015"/>
    </source>
</evidence>
<feature type="domain" description="C2H2-type" evidence="12">
    <location>
        <begin position="329"/>
        <end position="356"/>
    </location>
</feature>
<evidence type="ECO:0000256" key="8">
    <source>
        <dbReference type="ARBA" id="ARBA00023163"/>
    </source>
</evidence>
<dbReference type="InterPro" id="IPR036236">
    <property type="entry name" value="Znf_C2H2_sf"/>
</dbReference>
<reference evidence="13" key="1">
    <citation type="journal article" date="2021" name="Genome Biol. Evol.">
        <title>A High-Quality Reference Genome for a Parasitic Bivalve with Doubly Uniparental Inheritance (Bivalvia: Unionida).</title>
        <authorList>
            <person name="Smith C.H."/>
        </authorList>
    </citation>
    <scope>NUCLEOTIDE SEQUENCE</scope>
    <source>
        <strain evidence="13">CHS0354</strain>
    </source>
</reference>
<protein>
    <submittedName>
        <fullName evidence="13">Uncharacterized protein</fullName>
    </submittedName>
</protein>
<evidence type="ECO:0000259" key="11">
    <source>
        <dbReference type="PROSITE" id="PS50097"/>
    </source>
</evidence>
<evidence type="ECO:0000256" key="9">
    <source>
        <dbReference type="ARBA" id="ARBA00023242"/>
    </source>
</evidence>
<keyword evidence="2" id="KW-0479">Metal-binding</keyword>
<dbReference type="EMBL" id="JAEAOA010002322">
    <property type="protein sequence ID" value="KAK3576157.1"/>
    <property type="molecule type" value="Genomic_DNA"/>
</dbReference>
<comment type="subcellular location">
    <subcellularLocation>
        <location evidence="1">Nucleus</location>
    </subcellularLocation>
</comment>
<name>A0AAE0RMF4_9BIVA</name>
<dbReference type="GO" id="GO:0005634">
    <property type="term" value="C:nucleus"/>
    <property type="evidence" value="ECO:0007669"/>
    <property type="project" value="UniProtKB-SubCell"/>
</dbReference>
<keyword evidence="14" id="KW-1185">Reference proteome</keyword>
<evidence type="ECO:0000256" key="1">
    <source>
        <dbReference type="ARBA" id="ARBA00004123"/>
    </source>
</evidence>
<accession>A0AAE0RMF4</accession>
<proteinExistence type="predicted"/>
<dbReference type="PANTHER" id="PTHR46105">
    <property type="entry name" value="AGAP004733-PA"/>
    <property type="match status" value="1"/>
</dbReference>
<comment type="caution">
    <text evidence="13">The sequence shown here is derived from an EMBL/GenBank/DDBJ whole genome shotgun (WGS) entry which is preliminary data.</text>
</comment>
<evidence type="ECO:0000259" key="12">
    <source>
        <dbReference type="PROSITE" id="PS50157"/>
    </source>
</evidence>
<evidence type="ECO:0000313" key="14">
    <source>
        <dbReference type="Proteomes" id="UP001195483"/>
    </source>
</evidence>
<dbReference type="PROSITE" id="PS50097">
    <property type="entry name" value="BTB"/>
    <property type="match status" value="1"/>
</dbReference>
<evidence type="ECO:0000256" key="5">
    <source>
        <dbReference type="ARBA" id="ARBA00022833"/>
    </source>
</evidence>
<feature type="domain" description="C2H2-type" evidence="12">
    <location>
        <begin position="474"/>
        <end position="502"/>
    </location>
</feature>
<keyword evidence="8" id="KW-0804">Transcription</keyword>
<dbReference type="GO" id="GO:0000981">
    <property type="term" value="F:DNA-binding transcription factor activity, RNA polymerase II-specific"/>
    <property type="evidence" value="ECO:0007669"/>
    <property type="project" value="TreeGrafter"/>
</dbReference>
<dbReference type="GO" id="GO:0008270">
    <property type="term" value="F:zinc ion binding"/>
    <property type="evidence" value="ECO:0007669"/>
    <property type="project" value="UniProtKB-KW"/>
</dbReference>
<keyword evidence="6" id="KW-0805">Transcription regulation</keyword>
<dbReference type="InterPro" id="IPR000210">
    <property type="entry name" value="BTB/POZ_dom"/>
</dbReference>
<dbReference type="PROSITE" id="PS50157">
    <property type="entry name" value="ZINC_FINGER_C2H2_2"/>
    <property type="match status" value="5"/>
</dbReference>
<dbReference type="Pfam" id="PF00651">
    <property type="entry name" value="BTB"/>
    <property type="match status" value="1"/>
</dbReference>